<keyword evidence="2" id="KW-0805">Transcription regulation</keyword>
<dbReference type="InterPro" id="IPR000485">
    <property type="entry name" value="AsnC-type_HTH_dom"/>
</dbReference>
<name>A0ABZ3CJQ3_9STAP</name>
<dbReference type="InterPro" id="IPR050313">
    <property type="entry name" value="Carb_Metab_HTH_regulators"/>
</dbReference>
<evidence type="ECO:0000256" key="4">
    <source>
        <dbReference type="ARBA" id="ARBA00023163"/>
    </source>
</evidence>
<dbReference type="PROSITE" id="PS51000">
    <property type="entry name" value="HTH_DEOR_2"/>
    <property type="match status" value="1"/>
</dbReference>
<evidence type="ECO:0000259" key="5">
    <source>
        <dbReference type="PROSITE" id="PS51000"/>
    </source>
</evidence>
<dbReference type="Pfam" id="PF08220">
    <property type="entry name" value="HTH_DeoR"/>
    <property type="match status" value="1"/>
</dbReference>
<dbReference type="PANTHER" id="PTHR30363">
    <property type="entry name" value="HTH-TYPE TRANSCRIPTIONAL REGULATOR SRLR-RELATED"/>
    <property type="match status" value="1"/>
</dbReference>
<dbReference type="PRINTS" id="PR00033">
    <property type="entry name" value="HTHASNC"/>
</dbReference>
<dbReference type="InterPro" id="IPR036390">
    <property type="entry name" value="WH_DNA-bd_sf"/>
</dbReference>
<evidence type="ECO:0000313" key="7">
    <source>
        <dbReference type="Proteomes" id="UP001455384"/>
    </source>
</evidence>
<protein>
    <submittedName>
        <fullName evidence="6">DeoR/GlpR family DNA-binding transcription regulator</fullName>
    </submittedName>
</protein>
<keyword evidence="7" id="KW-1185">Reference proteome</keyword>
<evidence type="ECO:0000256" key="2">
    <source>
        <dbReference type="ARBA" id="ARBA00023015"/>
    </source>
</evidence>
<sequence length="282" mass="31773">MITWKFIDRIYNKHAKNKEDEESMKMFASERRNEILHYLQEKQRVTVKDLAKRIGVSEATLRSDLTKMETEGLLTRTHGGAVLNDYTDGEMSFSAREKKNRKEKNQIAREAYRFIEEKQCILLDASSTALELARYLKHQAIKLTVVTSGIQSALELKENPDITVILIGGVVTPGSSSIEGKLGLDILDHVNIDMMFTSASGFSIEKGLTDFNLYEVELKKEMVNHSREVVAIIDSSKIGINSSAVFAKVSQINTLITDKPIEEKISNDLVKYDITMVSPILN</sequence>
<dbReference type="SMART" id="SM01134">
    <property type="entry name" value="DeoRC"/>
    <property type="match status" value="1"/>
</dbReference>
<dbReference type="GO" id="GO:0003677">
    <property type="term" value="F:DNA binding"/>
    <property type="evidence" value="ECO:0007669"/>
    <property type="project" value="UniProtKB-KW"/>
</dbReference>
<dbReference type="InterPro" id="IPR036388">
    <property type="entry name" value="WH-like_DNA-bd_sf"/>
</dbReference>
<dbReference type="Gene3D" id="1.10.10.10">
    <property type="entry name" value="Winged helix-like DNA-binding domain superfamily/Winged helix DNA-binding domain"/>
    <property type="match status" value="1"/>
</dbReference>
<dbReference type="RefSeq" id="WP_373446120.1">
    <property type="nucleotide sequence ID" value="NZ_CP138333.2"/>
</dbReference>
<evidence type="ECO:0000256" key="1">
    <source>
        <dbReference type="ARBA" id="ARBA00022736"/>
    </source>
</evidence>
<dbReference type="SUPFAM" id="SSF100950">
    <property type="entry name" value="NagB/RpiA/CoA transferase-like"/>
    <property type="match status" value="1"/>
</dbReference>
<keyword evidence="1" id="KW-0423">Lactose metabolism</keyword>
<dbReference type="SUPFAM" id="SSF46785">
    <property type="entry name" value="Winged helix' DNA-binding domain"/>
    <property type="match status" value="1"/>
</dbReference>
<accession>A0ABZ3CJQ3</accession>
<keyword evidence="3 6" id="KW-0238">DNA-binding</keyword>
<dbReference type="Gene3D" id="3.40.50.1360">
    <property type="match status" value="1"/>
</dbReference>
<dbReference type="InterPro" id="IPR037171">
    <property type="entry name" value="NagB/RpiA_transferase-like"/>
</dbReference>
<gene>
    <name evidence="6" type="ORF">RQP18_03570</name>
</gene>
<dbReference type="Proteomes" id="UP001455384">
    <property type="component" value="Chromosome"/>
</dbReference>
<dbReference type="InterPro" id="IPR001034">
    <property type="entry name" value="DeoR_HTH"/>
</dbReference>
<dbReference type="Pfam" id="PF00455">
    <property type="entry name" value="DeoRC"/>
    <property type="match status" value="1"/>
</dbReference>
<dbReference type="PANTHER" id="PTHR30363:SF44">
    <property type="entry name" value="AGA OPERON TRANSCRIPTIONAL REPRESSOR-RELATED"/>
    <property type="match status" value="1"/>
</dbReference>
<dbReference type="SMART" id="SM00420">
    <property type="entry name" value="HTH_DEOR"/>
    <property type="match status" value="1"/>
</dbReference>
<dbReference type="InterPro" id="IPR011991">
    <property type="entry name" value="ArsR-like_HTH"/>
</dbReference>
<dbReference type="PRINTS" id="PR00037">
    <property type="entry name" value="HTHLACR"/>
</dbReference>
<organism evidence="6 7">
    <name type="scientific">Salinicoccus bachuensis</name>
    <dbReference type="NCBI Taxonomy" id="3136731"/>
    <lineage>
        <taxon>Bacteria</taxon>
        <taxon>Bacillati</taxon>
        <taxon>Bacillota</taxon>
        <taxon>Bacilli</taxon>
        <taxon>Bacillales</taxon>
        <taxon>Staphylococcaceae</taxon>
        <taxon>Salinicoccus</taxon>
    </lineage>
</organism>
<evidence type="ECO:0000256" key="3">
    <source>
        <dbReference type="ARBA" id="ARBA00023125"/>
    </source>
</evidence>
<dbReference type="EMBL" id="CP138333">
    <property type="protein sequence ID" value="WZX30276.2"/>
    <property type="molecule type" value="Genomic_DNA"/>
</dbReference>
<reference evidence="7" key="1">
    <citation type="submission" date="2023-10" db="EMBL/GenBank/DDBJ databases">
        <title>Genome analysis and identification of Salinococcus sp. Bachu38 nov., a PGPR from the rhizosphere of Tamarix.</title>
        <authorList>
            <person name="Liang Z."/>
            <person name="Zhang X."/>
            <person name="Jia J."/>
            <person name="Chen X."/>
            <person name="Wang Y."/>
            <person name="Wang Q."/>
            <person name="Wang R."/>
        </authorList>
    </citation>
    <scope>NUCLEOTIDE SEQUENCE [LARGE SCALE GENOMIC DNA]</scope>
    <source>
        <strain evidence="7">Bachu38</strain>
    </source>
</reference>
<proteinExistence type="predicted"/>
<keyword evidence="4" id="KW-0804">Transcription</keyword>
<evidence type="ECO:0000313" key="6">
    <source>
        <dbReference type="EMBL" id="WZX30276.2"/>
    </source>
</evidence>
<feature type="domain" description="HTH deoR-type" evidence="5">
    <location>
        <begin position="28"/>
        <end position="83"/>
    </location>
</feature>
<dbReference type="CDD" id="cd00090">
    <property type="entry name" value="HTH_ARSR"/>
    <property type="match status" value="1"/>
</dbReference>
<dbReference type="InterPro" id="IPR014036">
    <property type="entry name" value="DeoR-like_C"/>
</dbReference>